<dbReference type="RefSeq" id="WP_149838434.1">
    <property type="nucleotide sequence ID" value="NZ_VUOC01000002.1"/>
</dbReference>
<dbReference type="GO" id="GO:0005524">
    <property type="term" value="F:ATP binding"/>
    <property type="evidence" value="ECO:0007669"/>
    <property type="project" value="InterPro"/>
</dbReference>
<dbReference type="Proteomes" id="UP000324611">
    <property type="component" value="Unassembled WGS sequence"/>
</dbReference>
<feature type="domain" description="AAA+ ATPase" evidence="1">
    <location>
        <begin position="96"/>
        <end position="268"/>
    </location>
</feature>
<dbReference type="InterPro" id="IPR011704">
    <property type="entry name" value="ATPase_dyneun-rel_AAA"/>
</dbReference>
<gene>
    <name evidence="2" type="ORF">F0L74_13790</name>
</gene>
<dbReference type="InterPro" id="IPR027417">
    <property type="entry name" value="P-loop_NTPase"/>
</dbReference>
<name>A0A5B2VZS6_9BACT</name>
<dbReference type="InterPro" id="IPR050764">
    <property type="entry name" value="CbbQ/NirQ/NorQ/GpvN"/>
</dbReference>
<comment type="caution">
    <text evidence="2">The sequence shown here is derived from an EMBL/GenBank/DDBJ whole genome shotgun (WGS) entry which is preliminary data.</text>
</comment>
<evidence type="ECO:0000313" key="2">
    <source>
        <dbReference type="EMBL" id="KAA2243559.1"/>
    </source>
</evidence>
<keyword evidence="3" id="KW-1185">Reference proteome</keyword>
<sequence>MSDNQIKIRAYPNEDPVLPGVSKWFVTKDSDGRHIIMPAEPECPVCDFAYDAFTGTGNFIPRKDGLGKPLIIKSKPIAPYIPDENLKELVRLVQILQRPVLLKGEPGSGKTQLAKSVAFDWYGPEYQNHFFEWQVKSTSKAVEGLYHFDHVARLRNSQLAKNGNGEDKEDLQQYRSFGPLAKAFLTSTADKPSILLIDEIDKADIDFPNDLLLELDERRFTIPASETGETIEARYPPLIFITSNDERELPEAFLRRCLFMYIKFPSEEQVTRIIQAHIPGLVEKQGSFVAKAIKTFNDLRDKIRNNPSDNKRVSTSELLDWLRAYNYELKDKPDMDLEKDIEVLPLYYQALLKTYASVVQREKELEDKQKKEQEDKLALA</sequence>
<dbReference type="PANTHER" id="PTHR42759">
    <property type="entry name" value="MOXR FAMILY PROTEIN"/>
    <property type="match status" value="1"/>
</dbReference>
<organism evidence="2 3">
    <name type="scientific">Chitinophaga agrisoli</name>
    <dbReference type="NCBI Taxonomy" id="2607653"/>
    <lineage>
        <taxon>Bacteria</taxon>
        <taxon>Pseudomonadati</taxon>
        <taxon>Bacteroidota</taxon>
        <taxon>Chitinophagia</taxon>
        <taxon>Chitinophagales</taxon>
        <taxon>Chitinophagaceae</taxon>
        <taxon>Chitinophaga</taxon>
    </lineage>
</organism>
<dbReference type="EMBL" id="VUOC01000002">
    <property type="protein sequence ID" value="KAA2243559.1"/>
    <property type="molecule type" value="Genomic_DNA"/>
</dbReference>
<dbReference type="Pfam" id="PF07728">
    <property type="entry name" value="AAA_5"/>
    <property type="match status" value="1"/>
</dbReference>
<evidence type="ECO:0000259" key="1">
    <source>
        <dbReference type="SMART" id="SM00382"/>
    </source>
</evidence>
<dbReference type="Gene3D" id="3.40.50.300">
    <property type="entry name" value="P-loop containing nucleotide triphosphate hydrolases"/>
    <property type="match status" value="1"/>
</dbReference>
<evidence type="ECO:0000313" key="3">
    <source>
        <dbReference type="Proteomes" id="UP000324611"/>
    </source>
</evidence>
<dbReference type="SMART" id="SM00382">
    <property type="entry name" value="AAA"/>
    <property type="match status" value="1"/>
</dbReference>
<reference evidence="2 3" key="2">
    <citation type="submission" date="2019-09" db="EMBL/GenBank/DDBJ databases">
        <authorList>
            <person name="Jin C."/>
        </authorList>
    </citation>
    <scope>NUCLEOTIDE SEQUENCE [LARGE SCALE GENOMIC DNA]</scope>
    <source>
        <strain evidence="2 3">BN140078</strain>
    </source>
</reference>
<protein>
    <submittedName>
        <fullName evidence="2">MoxR family ATPase</fullName>
    </submittedName>
</protein>
<dbReference type="PANTHER" id="PTHR42759:SF1">
    <property type="entry name" value="MAGNESIUM-CHELATASE SUBUNIT CHLD"/>
    <property type="match status" value="1"/>
</dbReference>
<dbReference type="InterPro" id="IPR003593">
    <property type="entry name" value="AAA+_ATPase"/>
</dbReference>
<proteinExistence type="predicted"/>
<dbReference type="CDD" id="cd00009">
    <property type="entry name" value="AAA"/>
    <property type="match status" value="1"/>
</dbReference>
<reference evidence="2 3" key="1">
    <citation type="submission" date="2019-09" db="EMBL/GenBank/DDBJ databases">
        <title>Chitinophaga ginsengihumi sp. nov., isolated from soil of ginseng rhizosphere.</title>
        <authorList>
            <person name="Lee J."/>
        </authorList>
    </citation>
    <scope>NUCLEOTIDE SEQUENCE [LARGE SCALE GENOMIC DNA]</scope>
    <source>
        <strain evidence="2 3">BN140078</strain>
    </source>
</reference>
<dbReference type="GO" id="GO:0016887">
    <property type="term" value="F:ATP hydrolysis activity"/>
    <property type="evidence" value="ECO:0007669"/>
    <property type="project" value="InterPro"/>
</dbReference>
<dbReference type="SUPFAM" id="SSF52540">
    <property type="entry name" value="P-loop containing nucleoside triphosphate hydrolases"/>
    <property type="match status" value="1"/>
</dbReference>
<accession>A0A5B2VZS6</accession>
<dbReference type="AlphaFoldDB" id="A0A5B2VZS6"/>